<dbReference type="RefSeq" id="WP_162657165.1">
    <property type="nucleotide sequence ID" value="NZ_LR593887.1"/>
</dbReference>
<dbReference type="KEGG" id="tim:GMBLW1_20300"/>
<feature type="signal peptide" evidence="1">
    <location>
        <begin position="1"/>
        <end position="19"/>
    </location>
</feature>
<sequence length="267" mass="28805">MRNLALGLLLMSIVGLSWATAPVKSIAAEDSQWGSVSGQIVFSGEPFAAMPVEITQDKAHCVGDRGDRGPILNPQWVINQKNKGIKNVFVWLGPDSTTKNAKFAPEQIHPSMAKGGGEKVIDQPCCEFEPHVLAVQAGTKVLVKNSSPVAHNVQWNSKSNGSGNISLPSKSGVHTFTDLVADTLPMTINCNVHPWMNAYMRVFDHGYFAVTDADGKFEIKNAPKGKVRIFIWHEGAGYLGGREGRAGKVIEVTGTVTDLGKLELSKN</sequence>
<evidence type="ECO:0000313" key="2">
    <source>
        <dbReference type="EMBL" id="VIP01930.1"/>
    </source>
</evidence>
<dbReference type="Gene3D" id="2.60.40.420">
    <property type="entry name" value="Cupredoxins - blue copper proteins"/>
    <property type="match status" value="1"/>
</dbReference>
<accession>A0A6C2YK21</accession>
<dbReference type="InterPro" id="IPR008972">
    <property type="entry name" value="Cupredoxin"/>
</dbReference>
<evidence type="ECO:0008006" key="4">
    <source>
        <dbReference type="Google" id="ProtNLM"/>
    </source>
</evidence>
<dbReference type="SUPFAM" id="SSF49503">
    <property type="entry name" value="Cupredoxins"/>
    <property type="match status" value="1"/>
</dbReference>
<organism evidence="2">
    <name type="scientific">Tuwongella immobilis</name>
    <dbReference type="NCBI Taxonomy" id="692036"/>
    <lineage>
        <taxon>Bacteria</taxon>
        <taxon>Pseudomonadati</taxon>
        <taxon>Planctomycetota</taxon>
        <taxon>Planctomycetia</taxon>
        <taxon>Gemmatales</taxon>
        <taxon>Gemmataceae</taxon>
        <taxon>Tuwongella</taxon>
    </lineage>
</organism>
<dbReference type="InterPro" id="IPR008969">
    <property type="entry name" value="CarboxyPept-like_regulatory"/>
</dbReference>
<evidence type="ECO:0000256" key="1">
    <source>
        <dbReference type="SAM" id="SignalP"/>
    </source>
</evidence>
<feature type="chain" id="PRO_5036172722" description="Methylamine utilization protein" evidence="1">
    <location>
        <begin position="20"/>
        <end position="267"/>
    </location>
</feature>
<dbReference type="InParanoid" id="A0A6C2YK21"/>
<proteinExistence type="predicted"/>
<keyword evidence="3" id="KW-1185">Reference proteome</keyword>
<dbReference type="Proteomes" id="UP000464378">
    <property type="component" value="Chromosome"/>
</dbReference>
<reference evidence="2" key="1">
    <citation type="submission" date="2019-04" db="EMBL/GenBank/DDBJ databases">
        <authorList>
            <consortium name="Science for Life Laboratories"/>
        </authorList>
    </citation>
    <scope>NUCLEOTIDE SEQUENCE</scope>
    <source>
        <strain evidence="2">MBLW1</strain>
    </source>
</reference>
<keyword evidence="1" id="KW-0732">Signal</keyword>
<dbReference type="AlphaFoldDB" id="A0A6C2YK21"/>
<protein>
    <recommendedName>
        <fullName evidence="4">Methylamine utilization protein</fullName>
    </recommendedName>
</protein>
<dbReference type="EMBL" id="LR593887">
    <property type="protein sequence ID" value="VTR99878.1"/>
    <property type="molecule type" value="Genomic_DNA"/>
</dbReference>
<gene>
    <name evidence="2" type="ORF">GMBLW1_20300</name>
</gene>
<dbReference type="SUPFAM" id="SSF49464">
    <property type="entry name" value="Carboxypeptidase regulatory domain-like"/>
    <property type="match status" value="1"/>
</dbReference>
<dbReference type="EMBL" id="LR586016">
    <property type="protein sequence ID" value="VIP01930.1"/>
    <property type="molecule type" value="Genomic_DNA"/>
</dbReference>
<name>A0A6C2YK21_9BACT</name>
<evidence type="ECO:0000313" key="3">
    <source>
        <dbReference type="Proteomes" id="UP000464378"/>
    </source>
</evidence>